<sequence>MSSIHFVGKRTNSSSPVLPGSVSNGPAIGHAPRVGFDHSHKLRTPRPLAQPDILFRVELALSRLENGDYGYCVTCDGPISIAQLEDDPSAVVCNTCRPVRV</sequence>
<reference evidence="4" key="1">
    <citation type="journal article" date="2019" name="Int. J. Syst. Evol. Microbiol.">
        <title>The Global Catalogue of Microorganisms (GCM) 10K type strain sequencing project: providing services to taxonomists for standard genome sequencing and annotation.</title>
        <authorList>
            <consortium name="The Broad Institute Genomics Platform"/>
            <consortium name="The Broad Institute Genome Sequencing Center for Infectious Disease"/>
            <person name="Wu L."/>
            <person name="Ma J."/>
        </authorList>
    </citation>
    <scope>NUCLEOTIDE SEQUENCE [LARGE SCALE GENOMIC DNA]</scope>
    <source>
        <strain evidence="4">CGMCC-1.15741</strain>
    </source>
</reference>
<evidence type="ECO:0000313" key="4">
    <source>
        <dbReference type="Proteomes" id="UP001596303"/>
    </source>
</evidence>
<feature type="compositionally biased region" description="Polar residues" evidence="2">
    <location>
        <begin position="10"/>
        <end position="24"/>
    </location>
</feature>
<protein>
    <submittedName>
        <fullName evidence="3">TraR/DksA family transcriptional regulator</fullName>
    </submittedName>
</protein>
<evidence type="ECO:0000313" key="3">
    <source>
        <dbReference type="EMBL" id="MFC6198248.1"/>
    </source>
</evidence>
<evidence type="ECO:0000256" key="2">
    <source>
        <dbReference type="SAM" id="MobiDB-lite"/>
    </source>
</evidence>
<comment type="caution">
    <text evidence="3">The sequence shown here is derived from an EMBL/GenBank/DDBJ whole genome shotgun (WGS) entry which is preliminary data.</text>
</comment>
<keyword evidence="4" id="KW-1185">Reference proteome</keyword>
<accession>A0ABW1SA45</accession>
<proteinExistence type="predicted"/>
<feature type="region of interest" description="Disordered" evidence="2">
    <location>
        <begin position="1"/>
        <end position="43"/>
    </location>
</feature>
<dbReference type="EMBL" id="JBHSSW010000009">
    <property type="protein sequence ID" value="MFC6198248.1"/>
    <property type="molecule type" value="Genomic_DNA"/>
</dbReference>
<dbReference type="Proteomes" id="UP001596303">
    <property type="component" value="Unassembled WGS sequence"/>
</dbReference>
<evidence type="ECO:0000256" key="1">
    <source>
        <dbReference type="PROSITE-ProRule" id="PRU00510"/>
    </source>
</evidence>
<dbReference type="Gene3D" id="1.20.120.910">
    <property type="entry name" value="DksA, coiled-coil domain"/>
    <property type="match status" value="1"/>
</dbReference>
<dbReference type="RefSeq" id="WP_377378323.1">
    <property type="nucleotide sequence ID" value="NZ_JBHSSW010000009.1"/>
</dbReference>
<name>A0ABW1SA45_9PROT</name>
<dbReference type="PROSITE" id="PS51128">
    <property type="entry name" value="ZF_DKSA_2"/>
    <property type="match status" value="1"/>
</dbReference>
<gene>
    <name evidence="3" type="ORF">ACFQDM_09165</name>
</gene>
<feature type="zinc finger region" description="dksA C4-type" evidence="1">
    <location>
        <begin position="72"/>
        <end position="96"/>
    </location>
</feature>
<organism evidence="3 4">
    <name type="scientific">Ponticaulis profundi</name>
    <dbReference type="NCBI Taxonomy" id="2665222"/>
    <lineage>
        <taxon>Bacteria</taxon>
        <taxon>Pseudomonadati</taxon>
        <taxon>Pseudomonadota</taxon>
        <taxon>Alphaproteobacteria</taxon>
        <taxon>Hyphomonadales</taxon>
        <taxon>Hyphomonadaceae</taxon>
        <taxon>Ponticaulis</taxon>
    </lineage>
</organism>